<dbReference type="AlphaFoldDB" id="A0A9D2IFR8"/>
<accession>A0A9D2IFR8</accession>
<dbReference type="InterPro" id="IPR012349">
    <property type="entry name" value="Split_barrel_FMN-bd"/>
</dbReference>
<dbReference type="Pfam" id="PF01243">
    <property type="entry name" value="PNPOx_N"/>
    <property type="match status" value="1"/>
</dbReference>
<gene>
    <name evidence="2" type="ORF">IAA08_03195</name>
</gene>
<dbReference type="Proteomes" id="UP000824024">
    <property type="component" value="Unassembled WGS sequence"/>
</dbReference>
<evidence type="ECO:0000259" key="1">
    <source>
        <dbReference type="Pfam" id="PF01243"/>
    </source>
</evidence>
<feature type="domain" description="Pyridoxamine 5'-phosphate oxidase N-terminal" evidence="1">
    <location>
        <begin position="2"/>
        <end position="84"/>
    </location>
</feature>
<dbReference type="InterPro" id="IPR011576">
    <property type="entry name" value="Pyridox_Oxase_N"/>
</dbReference>
<proteinExistence type="predicted"/>
<dbReference type="SUPFAM" id="SSF50475">
    <property type="entry name" value="FMN-binding split barrel"/>
    <property type="match status" value="1"/>
</dbReference>
<evidence type="ECO:0000313" key="2">
    <source>
        <dbReference type="EMBL" id="HIZ06926.1"/>
    </source>
</evidence>
<name>A0A9D2IFR8_9FIRM</name>
<organism evidence="2 3">
    <name type="scientific">Candidatus Eubacterium avistercoris</name>
    <dbReference type="NCBI Taxonomy" id="2838567"/>
    <lineage>
        <taxon>Bacteria</taxon>
        <taxon>Bacillati</taxon>
        <taxon>Bacillota</taxon>
        <taxon>Clostridia</taxon>
        <taxon>Eubacteriales</taxon>
        <taxon>Eubacteriaceae</taxon>
        <taxon>Eubacterium</taxon>
    </lineage>
</organism>
<dbReference type="EMBL" id="DXCH01000087">
    <property type="protein sequence ID" value="HIZ06926.1"/>
    <property type="molecule type" value="Genomic_DNA"/>
</dbReference>
<protein>
    <submittedName>
        <fullName evidence="2">Pyridoxamine 5'-phosphate oxidase family protein</fullName>
    </submittedName>
</protein>
<reference evidence="2" key="1">
    <citation type="journal article" date="2021" name="PeerJ">
        <title>Extensive microbial diversity within the chicken gut microbiome revealed by metagenomics and culture.</title>
        <authorList>
            <person name="Gilroy R."/>
            <person name="Ravi A."/>
            <person name="Getino M."/>
            <person name="Pursley I."/>
            <person name="Horton D.L."/>
            <person name="Alikhan N.F."/>
            <person name="Baker D."/>
            <person name="Gharbi K."/>
            <person name="Hall N."/>
            <person name="Watson M."/>
            <person name="Adriaenssens E.M."/>
            <person name="Foster-Nyarko E."/>
            <person name="Jarju S."/>
            <person name="Secka A."/>
            <person name="Antonio M."/>
            <person name="Oren A."/>
            <person name="Chaudhuri R.R."/>
            <person name="La Ragione R."/>
            <person name="Hildebrand F."/>
            <person name="Pallen M.J."/>
        </authorList>
    </citation>
    <scope>NUCLEOTIDE SEQUENCE</scope>
    <source>
        <strain evidence="2">CHK192-9172</strain>
    </source>
</reference>
<dbReference type="Gene3D" id="2.30.110.10">
    <property type="entry name" value="Electron Transport, Fmn-binding Protein, Chain A"/>
    <property type="match status" value="1"/>
</dbReference>
<evidence type="ECO:0000313" key="3">
    <source>
        <dbReference type="Proteomes" id="UP000824024"/>
    </source>
</evidence>
<reference evidence="2" key="2">
    <citation type="submission" date="2021-04" db="EMBL/GenBank/DDBJ databases">
        <authorList>
            <person name="Gilroy R."/>
        </authorList>
    </citation>
    <scope>NUCLEOTIDE SEQUENCE</scope>
    <source>
        <strain evidence="2">CHK192-9172</strain>
    </source>
</reference>
<sequence length="130" mass="14750">MQELYDFLKKCKTYYLATVEGDQPRVRPFGTIDLFDGKLTIQTGKVKEVSRQLLENPKVEICTFDGNCWLRISAVAVEDPRLEAQEHMLEAYPNLRSMYKAGDGNTQIFALTKGTATFASFTEAPRTITF</sequence>
<comment type="caution">
    <text evidence="2">The sequence shown here is derived from an EMBL/GenBank/DDBJ whole genome shotgun (WGS) entry which is preliminary data.</text>
</comment>